<keyword evidence="2" id="KW-0812">Transmembrane</keyword>
<name>A0ABT2ZDA8_9RHOB</name>
<feature type="transmembrane region" description="Helical" evidence="2">
    <location>
        <begin position="79"/>
        <end position="96"/>
    </location>
</feature>
<dbReference type="EMBL" id="JAOWKY010000002">
    <property type="protein sequence ID" value="MCV2869109.1"/>
    <property type="molecule type" value="Genomic_DNA"/>
</dbReference>
<evidence type="ECO:0000256" key="1">
    <source>
        <dbReference type="SAM" id="MobiDB-lite"/>
    </source>
</evidence>
<evidence type="ECO:0000256" key="2">
    <source>
        <dbReference type="SAM" id="Phobius"/>
    </source>
</evidence>
<organism evidence="3 4">
    <name type="scientific">Albidovulum marisflavi</name>
    <dbReference type="NCBI Taxonomy" id="2984159"/>
    <lineage>
        <taxon>Bacteria</taxon>
        <taxon>Pseudomonadati</taxon>
        <taxon>Pseudomonadota</taxon>
        <taxon>Alphaproteobacteria</taxon>
        <taxon>Rhodobacterales</taxon>
        <taxon>Paracoccaceae</taxon>
        <taxon>Albidovulum</taxon>
    </lineage>
</organism>
<dbReference type="RefSeq" id="WP_263734765.1">
    <property type="nucleotide sequence ID" value="NZ_JAOWKY010000002.1"/>
</dbReference>
<feature type="region of interest" description="Disordered" evidence="1">
    <location>
        <begin position="1"/>
        <end position="76"/>
    </location>
</feature>
<accession>A0ABT2ZDA8</accession>
<feature type="compositionally biased region" description="Basic and acidic residues" evidence="1">
    <location>
        <begin position="25"/>
        <end position="45"/>
    </location>
</feature>
<proteinExistence type="predicted"/>
<keyword evidence="4" id="KW-1185">Reference proteome</keyword>
<evidence type="ECO:0000313" key="3">
    <source>
        <dbReference type="EMBL" id="MCV2869109.1"/>
    </source>
</evidence>
<protein>
    <submittedName>
        <fullName evidence="3">Uncharacterized protein</fullName>
    </submittedName>
</protein>
<dbReference type="Proteomes" id="UP001652542">
    <property type="component" value="Unassembled WGS sequence"/>
</dbReference>
<gene>
    <name evidence="3" type="ORF">OEW28_10770</name>
</gene>
<sequence length="97" mass="10092">MAESKPHAGQGSKGKAPDEQSAASERSETPPDDAERNRKGGRPAETEVPAGPGDAGASDVPERLKTPPHIHPARRNGGMLVPLLVGIAIVLILTLLF</sequence>
<evidence type="ECO:0000313" key="4">
    <source>
        <dbReference type="Proteomes" id="UP001652542"/>
    </source>
</evidence>
<keyword evidence="2" id="KW-0472">Membrane</keyword>
<comment type="caution">
    <text evidence="3">The sequence shown here is derived from an EMBL/GenBank/DDBJ whole genome shotgun (WGS) entry which is preliminary data.</text>
</comment>
<reference evidence="3 4" key="1">
    <citation type="submission" date="2022-10" db="EMBL/GenBank/DDBJ databases">
        <title>Defluviimonas sp. nov., isolated from ocean surface water.</title>
        <authorList>
            <person name="He W."/>
            <person name="Wang L."/>
            <person name="Zhang D.-F."/>
        </authorList>
    </citation>
    <scope>NUCLEOTIDE SEQUENCE [LARGE SCALE GENOMIC DNA]</scope>
    <source>
        <strain evidence="3 4">WL0002</strain>
    </source>
</reference>
<keyword evidence="2" id="KW-1133">Transmembrane helix</keyword>